<dbReference type="SMART" id="SM00530">
    <property type="entry name" value="HTH_XRE"/>
    <property type="match status" value="1"/>
</dbReference>
<evidence type="ECO:0000313" key="4">
    <source>
        <dbReference type="Proteomes" id="UP001589740"/>
    </source>
</evidence>
<feature type="domain" description="HTH cro/C1-type" evidence="2">
    <location>
        <begin position="1"/>
        <end position="55"/>
    </location>
</feature>
<dbReference type="InterPro" id="IPR010982">
    <property type="entry name" value="Lambda_DNA-bd_dom_sf"/>
</dbReference>
<keyword evidence="4" id="KW-1185">Reference proteome</keyword>
<accession>A0ABV5Z5T2</accession>
<evidence type="ECO:0000313" key="3">
    <source>
        <dbReference type="EMBL" id="MFB9861051.1"/>
    </source>
</evidence>
<dbReference type="Gene3D" id="1.10.260.40">
    <property type="entry name" value="lambda repressor-like DNA-binding domains"/>
    <property type="match status" value="1"/>
</dbReference>
<dbReference type="InterPro" id="IPR001387">
    <property type="entry name" value="Cro/C1-type_HTH"/>
</dbReference>
<reference evidence="3 4" key="1">
    <citation type="submission" date="2024-09" db="EMBL/GenBank/DDBJ databases">
        <authorList>
            <person name="Sun Q."/>
            <person name="Mori K."/>
        </authorList>
    </citation>
    <scope>NUCLEOTIDE SEQUENCE [LARGE SCALE GENOMIC DNA]</scope>
    <source>
        <strain evidence="3 4">JCM 12822</strain>
    </source>
</reference>
<comment type="caution">
    <text evidence="3">The sequence shown here is derived from an EMBL/GenBank/DDBJ whole genome shotgun (WGS) entry which is preliminary data.</text>
</comment>
<gene>
    <name evidence="3" type="ORF">ACFFLE_08065</name>
</gene>
<proteinExistence type="predicted"/>
<dbReference type="PROSITE" id="PS50943">
    <property type="entry name" value="HTH_CROC1"/>
    <property type="match status" value="1"/>
</dbReference>
<dbReference type="RefSeq" id="WP_380570658.1">
    <property type="nucleotide sequence ID" value="NZ_JBHMAH010000028.1"/>
</dbReference>
<evidence type="ECO:0000259" key="2">
    <source>
        <dbReference type="PROSITE" id="PS50943"/>
    </source>
</evidence>
<dbReference type="CDD" id="cd00093">
    <property type="entry name" value="HTH_XRE"/>
    <property type="match status" value="1"/>
</dbReference>
<sequence>MEDIRKQRGMTQQEVADKSDMTRPHYTMVEISTRDSSISVAMRIARTLRFRWTKFFKKKSNETIG</sequence>
<name>A0ABV5Z5T2_9STAP</name>
<feature type="region of interest" description="Disordered" evidence="1">
    <location>
        <begin position="1"/>
        <end position="23"/>
    </location>
</feature>
<dbReference type="Proteomes" id="UP001589740">
    <property type="component" value="Unassembled WGS sequence"/>
</dbReference>
<organism evidence="3 4">
    <name type="scientific">Salinicoccus siamensis</name>
    <dbReference type="NCBI Taxonomy" id="381830"/>
    <lineage>
        <taxon>Bacteria</taxon>
        <taxon>Bacillati</taxon>
        <taxon>Bacillota</taxon>
        <taxon>Bacilli</taxon>
        <taxon>Bacillales</taxon>
        <taxon>Staphylococcaceae</taxon>
        <taxon>Salinicoccus</taxon>
    </lineage>
</organism>
<dbReference type="SUPFAM" id="SSF47413">
    <property type="entry name" value="lambda repressor-like DNA-binding domains"/>
    <property type="match status" value="1"/>
</dbReference>
<evidence type="ECO:0000256" key="1">
    <source>
        <dbReference type="SAM" id="MobiDB-lite"/>
    </source>
</evidence>
<protein>
    <submittedName>
        <fullName evidence="3">Helix-turn-helix transcriptional regulator</fullName>
    </submittedName>
</protein>
<dbReference type="Pfam" id="PF01381">
    <property type="entry name" value="HTH_3"/>
    <property type="match status" value="1"/>
</dbReference>
<dbReference type="EMBL" id="JBHMAH010000028">
    <property type="protein sequence ID" value="MFB9861051.1"/>
    <property type="molecule type" value="Genomic_DNA"/>
</dbReference>